<evidence type="ECO:0000256" key="9">
    <source>
        <dbReference type="SAM" id="Phobius"/>
    </source>
</evidence>
<feature type="compositionally biased region" description="Basic and acidic residues" evidence="8">
    <location>
        <begin position="25"/>
        <end position="44"/>
    </location>
</feature>
<feature type="transmembrane region" description="Helical" evidence="9">
    <location>
        <begin position="213"/>
        <end position="233"/>
    </location>
</feature>
<feature type="transmembrane region" description="Helical" evidence="9">
    <location>
        <begin position="181"/>
        <end position="207"/>
    </location>
</feature>
<feature type="transmembrane region" description="Helical" evidence="9">
    <location>
        <begin position="376"/>
        <end position="397"/>
    </location>
</feature>
<evidence type="ECO:0000313" key="11">
    <source>
        <dbReference type="EMBL" id="CRL19807.1"/>
    </source>
</evidence>
<feature type="domain" description="Major facilitator superfamily (MFS) profile" evidence="10">
    <location>
        <begin position="58"/>
        <end position="497"/>
    </location>
</feature>
<keyword evidence="6 9" id="KW-0472">Membrane</keyword>
<keyword evidence="7" id="KW-0325">Glycoprotein</keyword>
<dbReference type="PRINTS" id="PR01036">
    <property type="entry name" value="TCRTETB"/>
</dbReference>
<name>A0A0G4P0F6_PENC3</name>
<dbReference type="Proteomes" id="UP000053732">
    <property type="component" value="Unassembled WGS sequence"/>
</dbReference>
<dbReference type="CDD" id="cd17502">
    <property type="entry name" value="MFS_Azr1_MDR_like"/>
    <property type="match status" value="1"/>
</dbReference>
<organism evidence="11 12">
    <name type="scientific">Penicillium camemberti (strain FM 013)</name>
    <dbReference type="NCBI Taxonomy" id="1429867"/>
    <lineage>
        <taxon>Eukaryota</taxon>
        <taxon>Fungi</taxon>
        <taxon>Dikarya</taxon>
        <taxon>Ascomycota</taxon>
        <taxon>Pezizomycotina</taxon>
        <taxon>Eurotiomycetes</taxon>
        <taxon>Eurotiomycetidae</taxon>
        <taxon>Eurotiales</taxon>
        <taxon>Aspergillaceae</taxon>
        <taxon>Penicillium</taxon>
    </lineage>
</organism>
<feature type="transmembrane region" description="Helical" evidence="9">
    <location>
        <begin position="148"/>
        <end position="169"/>
    </location>
</feature>
<feature type="transmembrane region" description="Helical" evidence="9">
    <location>
        <begin position="342"/>
        <end position="364"/>
    </location>
</feature>
<reference evidence="11 12" key="1">
    <citation type="journal article" date="2014" name="Nat. Commun.">
        <title>Multiple recent horizontal transfers of a large genomic region in cheese making fungi.</title>
        <authorList>
            <person name="Cheeseman K."/>
            <person name="Ropars J."/>
            <person name="Renault P."/>
            <person name="Dupont J."/>
            <person name="Gouzy J."/>
            <person name="Branca A."/>
            <person name="Abraham A.L."/>
            <person name="Ceppi M."/>
            <person name="Conseiller E."/>
            <person name="Debuchy R."/>
            <person name="Malagnac F."/>
            <person name="Goarin A."/>
            <person name="Silar P."/>
            <person name="Lacoste S."/>
            <person name="Sallet E."/>
            <person name="Bensimon A."/>
            <person name="Giraud T."/>
            <person name="Brygoo Y."/>
        </authorList>
    </citation>
    <scope>NUCLEOTIDE SEQUENCE [LARGE SCALE GENOMIC DNA]</scope>
    <source>
        <strain evidence="12">FM 013</strain>
    </source>
</reference>
<comment type="similarity">
    <text evidence="2">Belongs to the major facilitator superfamily.</text>
</comment>
<dbReference type="EMBL" id="HG793136">
    <property type="protein sequence ID" value="CRL19807.1"/>
    <property type="molecule type" value="Genomic_DNA"/>
</dbReference>
<evidence type="ECO:0000256" key="2">
    <source>
        <dbReference type="ARBA" id="ARBA00008335"/>
    </source>
</evidence>
<feature type="transmembrane region" description="Helical" evidence="9">
    <location>
        <begin position="277"/>
        <end position="296"/>
    </location>
</feature>
<dbReference type="PANTHER" id="PTHR23501:SF187">
    <property type="entry name" value="MAJOR FACILITATOR SUPERFAMILY (MFS) PROFILE DOMAIN-CONTAINING PROTEIN"/>
    <property type="match status" value="1"/>
</dbReference>
<dbReference type="Gene3D" id="1.20.1250.20">
    <property type="entry name" value="MFS general substrate transporter like domains"/>
    <property type="match status" value="1"/>
</dbReference>
<feature type="region of interest" description="Disordered" evidence="8">
    <location>
        <begin position="1"/>
        <end position="44"/>
    </location>
</feature>
<evidence type="ECO:0000256" key="4">
    <source>
        <dbReference type="ARBA" id="ARBA00022692"/>
    </source>
</evidence>
<feature type="compositionally biased region" description="Polar residues" evidence="8">
    <location>
        <begin position="11"/>
        <end position="24"/>
    </location>
</feature>
<dbReference type="InterPro" id="IPR020846">
    <property type="entry name" value="MFS_dom"/>
</dbReference>
<evidence type="ECO:0000256" key="5">
    <source>
        <dbReference type="ARBA" id="ARBA00022989"/>
    </source>
</evidence>
<protein>
    <submittedName>
        <fullName evidence="11">Siderophore transporter, RhtX/FptX family</fullName>
    </submittedName>
</protein>
<keyword evidence="5 9" id="KW-1133">Transmembrane helix</keyword>
<dbReference type="PROSITE" id="PS50850">
    <property type="entry name" value="MFS"/>
    <property type="match status" value="1"/>
</dbReference>
<dbReference type="GO" id="GO:0022857">
    <property type="term" value="F:transmembrane transporter activity"/>
    <property type="evidence" value="ECO:0007669"/>
    <property type="project" value="InterPro"/>
</dbReference>
<proteinExistence type="inferred from homology"/>
<feature type="transmembrane region" description="Helical" evidence="9">
    <location>
        <begin position="124"/>
        <end position="142"/>
    </location>
</feature>
<evidence type="ECO:0000256" key="7">
    <source>
        <dbReference type="ARBA" id="ARBA00023180"/>
    </source>
</evidence>
<dbReference type="InterPro" id="IPR011701">
    <property type="entry name" value="MFS"/>
</dbReference>
<feature type="transmembrane region" description="Helical" evidence="9">
    <location>
        <begin position="439"/>
        <end position="465"/>
    </location>
</feature>
<dbReference type="SUPFAM" id="SSF103473">
    <property type="entry name" value="MFS general substrate transporter"/>
    <property type="match status" value="1"/>
</dbReference>
<evidence type="ECO:0000256" key="3">
    <source>
        <dbReference type="ARBA" id="ARBA00022448"/>
    </source>
</evidence>
<accession>A0A0G4P0F6</accession>
<dbReference type="PANTHER" id="PTHR23501">
    <property type="entry name" value="MAJOR FACILITATOR SUPERFAMILY"/>
    <property type="match status" value="1"/>
</dbReference>
<sequence>MESHTEKENGESTLEASGQVTPSTDLEKGSDDLQHELPEEETRPGARAGLSLRQFWIVMFGLNVGMLLTALDFNIVATAVPIISSEFNAYSNSSWLGTGFLVTFALVLPIYGKLGDIFGRRNMFVGGTLIFILGSGLCAGAKSMNMLIWSRVVQGIGGGGIYGLVNIIVTELVPLRDIGKYISFTGLVWAIADVVGPLLGGAFSQYVTWRWCFYINLCISPISLIITLVFLRIPAPKIDKERVKNFDVIGSIALIGGTTCLLLGISWGGNNFPWSNSRVIGCFVGGIVLLVLFVVWEHWAKDPLMPPVFLKSRAVVAIFFAEFFYGANLLGMMYYVPQFFQLVYGDSATISGVALLPMMLGLAIGNPVAGWVTSKWGLSLANAWVGAGLTVLSSGLITRWAAGTSRGEAIVELIILGVGQGAVMEGLMVGAQFSVESMYIGIITGLVIFVQTVGDIFGIAIYAAVYQNVLRTKLHHLALTAEQIGTILSDIQKVKSKFDGEVYQSIIEVYAESLQNGWWWLFACAVCLLISSACAKQRKL</sequence>
<feature type="transmembrane region" description="Helical" evidence="9">
    <location>
        <begin position="245"/>
        <end position="265"/>
    </location>
</feature>
<feature type="transmembrane region" description="Helical" evidence="9">
    <location>
        <begin position="409"/>
        <end position="427"/>
    </location>
</feature>
<keyword evidence="3" id="KW-0813">Transport</keyword>
<evidence type="ECO:0000259" key="10">
    <source>
        <dbReference type="PROSITE" id="PS50850"/>
    </source>
</evidence>
<dbReference type="AlphaFoldDB" id="A0A0G4P0F6"/>
<gene>
    <name evidence="11" type="ORF">PCAMFM013_S003g000598</name>
</gene>
<feature type="transmembrane region" description="Helical" evidence="9">
    <location>
        <begin position="316"/>
        <end position="336"/>
    </location>
</feature>
<dbReference type="GO" id="GO:0005886">
    <property type="term" value="C:plasma membrane"/>
    <property type="evidence" value="ECO:0007669"/>
    <property type="project" value="TreeGrafter"/>
</dbReference>
<keyword evidence="12" id="KW-1185">Reference proteome</keyword>
<evidence type="ECO:0000256" key="8">
    <source>
        <dbReference type="SAM" id="MobiDB-lite"/>
    </source>
</evidence>
<evidence type="ECO:0000256" key="6">
    <source>
        <dbReference type="ARBA" id="ARBA00023136"/>
    </source>
</evidence>
<comment type="subcellular location">
    <subcellularLocation>
        <location evidence="1">Membrane</location>
        <topology evidence="1">Multi-pass membrane protein</topology>
    </subcellularLocation>
</comment>
<feature type="transmembrane region" description="Helical" evidence="9">
    <location>
        <begin position="55"/>
        <end position="83"/>
    </location>
</feature>
<keyword evidence="4 9" id="KW-0812">Transmembrane</keyword>
<dbReference type="Gene3D" id="1.20.1720.10">
    <property type="entry name" value="Multidrug resistance protein D"/>
    <property type="match status" value="1"/>
</dbReference>
<dbReference type="Pfam" id="PF07690">
    <property type="entry name" value="MFS_1"/>
    <property type="match status" value="1"/>
</dbReference>
<feature type="compositionally biased region" description="Basic and acidic residues" evidence="8">
    <location>
        <begin position="1"/>
        <end position="10"/>
    </location>
</feature>
<evidence type="ECO:0000313" key="12">
    <source>
        <dbReference type="Proteomes" id="UP000053732"/>
    </source>
</evidence>
<evidence type="ECO:0000256" key="1">
    <source>
        <dbReference type="ARBA" id="ARBA00004141"/>
    </source>
</evidence>
<dbReference type="InterPro" id="IPR036259">
    <property type="entry name" value="MFS_trans_sf"/>
</dbReference>
<feature type="transmembrane region" description="Helical" evidence="9">
    <location>
        <begin position="95"/>
        <end position="112"/>
    </location>
</feature>